<sequence>MIRLLCKAKNIFTFFLTFWLITIILFVYNNSHKSSDDTFIGIAENPKFAKLNYNNGGQKNDTFIIKYTDIQITTTPVSLSAYGKIVRYNNGKIIPINSEIYDNISLTSWTSFDVNGYLEKGHIKEGEDKYKANKFNQQASDDTKYNRDIPDTRESGCRVLEYDIYNLEPTSIIITFHNEARSTLMRTTISILRKTPEYLLKEIILVDDFSEDESVGKDLIGLEKVILIRNTKREGLIRSRVKGASIATAKVLTFLDSHIECNVNWIEPLLSRIHENPHAVVAPVIDVINMDTFNYIAASADLRGGFEWNLVFKWEYLESNAREARRKNITAPVKSPVMAGGLFAIRKDWFEKLGTYDLGMDVWGGENIEMSFRVWQCGGSLEIVPCSRVGHVFRKQHPYTFPGGSGNVFQRNTKRAAAVWMDEYIEYYLQKVPSARYVKIGDISERLKYRKELNCKNFDWYLRNVYPELKVPKNSINEHYIFRKGLKCLDSLGEANEGSLPGVYPCHREGGNQEWIFNIQTNKITNVGNSLCLEINSDDGSLYHAKCTSSSNRWQFIKINGLIKQKNLCVALVEDTENVSGVKSFTLNALPCNKDDPDQKWSIEKIK</sequence>
<organism evidence="19 20">
    <name type="scientific">Strongyloides venezuelensis</name>
    <name type="common">Threadworm</name>
    <dbReference type="NCBI Taxonomy" id="75913"/>
    <lineage>
        <taxon>Eukaryota</taxon>
        <taxon>Metazoa</taxon>
        <taxon>Ecdysozoa</taxon>
        <taxon>Nematoda</taxon>
        <taxon>Chromadorea</taxon>
        <taxon>Rhabditida</taxon>
        <taxon>Tylenchina</taxon>
        <taxon>Panagrolaimomorpha</taxon>
        <taxon>Strongyloidoidea</taxon>
        <taxon>Strongyloididae</taxon>
        <taxon>Strongyloides</taxon>
    </lineage>
</organism>
<dbReference type="GO" id="GO:0046872">
    <property type="term" value="F:metal ion binding"/>
    <property type="evidence" value="ECO:0007669"/>
    <property type="project" value="UniProtKB-KW"/>
</dbReference>
<dbReference type="SUPFAM" id="SSF50370">
    <property type="entry name" value="Ricin B-like lectins"/>
    <property type="match status" value="1"/>
</dbReference>
<evidence type="ECO:0000256" key="6">
    <source>
        <dbReference type="ARBA" id="ARBA00022679"/>
    </source>
</evidence>
<evidence type="ECO:0000256" key="17">
    <source>
        <dbReference type="RuleBase" id="RU361242"/>
    </source>
</evidence>
<comment type="subcellular location">
    <subcellularLocation>
        <location evidence="2 17">Golgi apparatus membrane</location>
        <topology evidence="2 17">Single-pass type II membrane protein</topology>
    </subcellularLocation>
</comment>
<evidence type="ECO:0000256" key="14">
    <source>
        <dbReference type="ARBA" id="ARBA00023157"/>
    </source>
</evidence>
<evidence type="ECO:0000256" key="2">
    <source>
        <dbReference type="ARBA" id="ARBA00004323"/>
    </source>
</evidence>
<dbReference type="InterPro" id="IPR035992">
    <property type="entry name" value="Ricin_B-like_lectins"/>
</dbReference>
<keyword evidence="8" id="KW-0479">Metal-binding</keyword>
<dbReference type="Proteomes" id="UP000035680">
    <property type="component" value="Unassembled WGS sequence"/>
</dbReference>
<evidence type="ECO:0000256" key="9">
    <source>
        <dbReference type="ARBA" id="ARBA00022734"/>
    </source>
</evidence>
<evidence type="ECO:0000256" key="7">
    <source>
        <dbReference type="ARBA" id="ARBA00022692"/>
    </source>
</evidence>
<evidence type="ECO:0000256" key="12">
    <source>
        <dbReference type="ARBA" id="ARBA00023034"/>
    </source>
</evidence>
<dbReference type="Gene3D" id="3.90.550.10">
    <property type="entry name" value="Spore Coat Polysaccharide Biosynthesis Protein SpsA, Chain A"/>
    <property type="match status" value="1"/>
</dbReference>
<evidence type="ECO:0000256" key="15">
    <source>
        <dbReference type="ARBA" id="ARBA00023180"/>
    </source>
</evidence>
<keyword evidence="16 17" id="KW-0464">Manganese</keyword>
<evidence type="ECO:0000256" key="4">
    <source>
        <dbReference type="ARBA" id="ARBA00005680"/>
    </source>
</evidence>
<dbReference type="Gene3D" id="2.80.10.50">
    <property type="match status" value="1"/>
</dbReference>
<keyword evidence="19" id="KW-1185">Reference proteome</keyword>
<keyword evidence="14 17" id="KW-1015">Disulfide bond</keyword>
<dbReference type="InterPro" id="IPR001173">
    <property type="entry name" value="Glyco_trans_2-like"/>
</dbReference>
<dbReference type="InterPro" id="IPR000772">
    <property type="entry name" value="Ricin_B_lectin"/>
</dbReference>
<evidence type="ECO:0000313" key="20">
    <source>
        <dbReference type="WBParaSite" id="SVE_0757200.1"/>
    </source>
</evidence>
<keyword evidence="10" id="KW-0735">Signal-anchor</keyword>
<dbReference type="UniPathway" id="UPA00378"/>
<evidence type="ECO:0000256" key="10">
    <source>
        <dbReference type="ARBA" id="ARBA00022968"/>
    </source>
</evidence>
<comment type="similarity">
    <text evidence="4 17">Belongs to the glycosyltransferase 2 family. GalNAc-T subfamily.</text>
</comment>
<keyword evidence="12 17" id="KW-0333">Golgi apparatus</keyword>
<protein>
    <recommendedName>
        <fullName evidence="17">Polypeptide N-acetylgalactosaminyltransferase</fullName>
        <ecNumber evidence="17">2.4.1.-</ecNumber>
    </recommendedName>
    <alternativeName>
        <fullName evidence="17">Protein-UDP acetylgalactosaminyltransferase</fullName>
    </alternativeName>
</protein>
<evidence type="ECO:0000256" key="1">
    <source>
        <dbReference type="ARBA" id="ARBA00001936"/>
    </source>
</evidence>
<dbReference type="SUPFAM" id="SSF53448">
    <property type="entry name" value="Nucleotide-diphospho-sugar transferases"/>
    <property type="match status" value="1"/>
</dbReference>
<comment type="pathway">
    <text evidence="3 17">Protein modification; protein glycosylation.</text>
</comment>
<feature type="transmembrane region" description="Helical" evidence="17">
    <location>
        <begin position="12"/>
        <end position="28"/>
    </location>
</feature>
<proteinExistence type="inferred from homology"/>
<dbReference type="PROSITE" id="PS50231">
    <property type="entry name" value="RICIN_B_LECTIN"/>
    <property type="match status" value="1"/>
</dbReference>
<evidence type="ECO:0000256" key="11">
    <source>
        <dbReference type="ARBA" id="ARBA00022989"/>
    </source>
</evidence>
<feature type="domain" description="Ricin B lectin" evidence="18">
    <location>
        <begin position="478"/>
        <end position="604"/>
    </location>
</feature>
<dbReference type="EC" id="2.4.1.-" evidence="17"/>
<name>A0A0K0FFD0_STRVS</name>
<evidence type="ECO:0000256" key="5">
    <source>
        <dbReference type="ARBA" id="ARBA00022676"/>
    </source>
</evidence>
<evidence type="ECO:0000256" key="3">
    <source>
        <dbReference type="ARBA" id="ARBA00004922"/>
    </source>
</evidence>
<dbReference type="SMART" id="SM00458">
    <property type="entry name" value="RICIN"/>
    <property type="match status" value="1"/>
</dbReference>
<dbReference type="GO" id="GO:0006493">
    <property type="term" value="P:protein O-linked glycosylation"/>
    <property type="evidence" value="ECO:0007669"/>
    <property type="project" value="TreeGrafter"/>
</dbReference>
<dbReference type="GO" id="GO:0004653">
    <property type="term" value="F:polypeptide N-acetylgalactosaminyltransferase activity"/>
    <property type="evidence" value="ECO:0007669"/>
    <property type="project" value="UniProtKB-ARBA"/>
</dbReference>
<dbReference type="CDD" id="cd02510">
    <property type="entry name" value="pp-GalNAc-T"/>
    <property type="match status" value="1"/>
</dbReference>
<evidence type="ECO:0000313" key="19">
    <source>
        <dbReference type="Proteomes" id="UP000035680"/>
    </source>
</evidence>
<dbReference type="GO" id="GO:0030246">
    <property type="term" value="F:carbohydrate binding"/>
    <property type="evidence" value="ECO:0007669"/>
    <property type="project" value="UniProtKB-KW"/>
</dbReference>
<keyword evidence="15" id="KW-0325">Glycoprotein</keyword>
<dbReference type="InterPro" id="IPR029044">
    <property type="entry name" value="Nucleotide-diphossugar_trans"/>
</dbReference>
<dbReference type="STRING" id="75913.A0A0K0FFD0"/>
<evidence type="ECO:0000256" key="16">
    <source>
        <dbReference type="ARBA" id="ARBA00023211"/>
    </source>
</evidence>
<dbReference type="AlphaFoldDB" id="A0A0K0FFD0"/>
<dbReference type="PANTHER" id="PTHR11675">
    <property type="entry name" value="N-ACETYLGALACTOSAMINYLTRANSFERASE"/>
    <property type="match status" value="1"/>
</dbReference>
<evidence type="ECO:0000259" key="18">
    <source>
        <dbReference type="SMART" id="SM00458"/>
    </source>
</evidence>
<evidence type="ECO:0000256" key="8">
    <source>
        <dbReference type="ARBA" id="ARBA00022723"/>
    </source>
</evidence>
<accession>A0A0K0FFD0</accession>
<reference evidence="19" key="1">
    <citation type="submission" date="2014-07" db="EMBL/GenBank/DDBJ databases">
        <authorList>
            <person name="Martin A.A"/>
            <person name="De Silva N."/>
        </authorList>
    </citation>
    <scope>NUCLEOTIDE SEQUENCE</scope>
</reference>
<keyword evidence="11 17" id="KW-1133">Transmembrane helix</keyword>
<keyword evidence="7 17" id="KW-0812">Transmembrane</keyword>
<dbReference type="GO" id="GO:0000139">
    <property type="term" value="C:Golgi membrane"/>
    <property type="evidence" value="ECO:0007669"/>
    <property type="project" value="UniProtKB-SubCell"/>
</dbReference>
<dbReference type="Pfam" id="PF00535">
    <property type="entry name" value="Glycos_transf_2"/>
    <property type="match status" value="1"/>
</dbReference>
<comment type="cofactor">
    <cofactor evidence="1 17">
        <name>Mn(2+)</name>
        <dbReference type="ChEBI" id="CHEBI:29035"/>
    </cofactor>
</comment>
<keyword evidence="5 17" id="KW-0328">Glycosyltransferase</keyword>
<dbReference type="InterPro" id="IPR045885">
    <property type="entry name" value="GalNAc-T"/>
</dbReference>
<dbReference type="FunFam" id="3.90.550.10:FF:000021">
    <property type="entry name" value="Polypeptide N-acetylgalactosaminyltransferase"/>
    <property type="match status" value="1"/>
</dbReference>
<dbReference type="Pfam" id="PF00652">
    <property type="entry name" value="Ricin_B_lectin"/>
    <property type="match status" value="1"/>
</dbReference>
<reference evidence="20" key="2">
    <citation type="submission" date="2015-08" db="UniProtKB">
        <authorList>
            <consortium name="WormBaseParasite"/>
        </authorList>
    </citation>
    <scope>IDENTIFICATION</scope>
</reference>
<keyword evidence="9 17" id="KW-0430">Lectin</keyword>
<dbReference type="PANTHER" id="PTHR11675:SF119">
    <property type="entry name" value="POLYPEPTIDE N-ACETYLGALACTOSAMINYLTRANSFERASE 2"/>
    <property type="match status" value="1"/>
</dbReference>
<dbReference type="WBParaSite" id="SVE_0757200.1">
    <property type="protein sequence ID" value="SVE_0757200.1"/>
    <property type="gene ID" value="SVE_0757200"/>
</dbReference>
<evidence type="ECO:0000256" key="13">
    <source>
        <dbReference type="ARBA" id="ARBA00023136"/>
    </source>
</evidence>
<keyword evidence="13 17" id="KW-0472">Membrane</keyword>
<keyword evidence="6 17" id="KW-0808">Transferase</keyword>